<organism evidence="2">
    <name type="scientific">Candidatus Kentrum sp. TC</name>
    <dbReference type="NCBI Taxonomy" id="2126339"/>
    <lineage>
        <taxon>Bacteria</taxon>
        <taxon>Pseudomonadati</taxon>
        <taxon>Pseudomonadota</taxon>
        <taxon>Gammaproteobacteria</taxon>
        <taxon>Candidatus Kentrum</taxon>
    </lineage>
</organism>
<gene>
    <name evidence="2" type="ORF">BECKTC1821D_GA0114238_11392</name>
</gene>
<name>A0A450ZDA4_9GAMM</name>
<keyword evidence="1" id="KW-1133">Transmembrane helix</keyword>
<dbReference type="EMBL" id="CAADFS010000139">
    <property type="protein sequence ID" value="VFK51748.1"/>
    <property type="molecule type" value="Genomic_DNA"/>
</dbReference>
<keyword evidence="1" id="KW-0812">Transmembrane</keyword>
<evidence type="ECO:0000256" key="1">
    <source>
        <dbReference type="SAM" id="Phobius"/>
    </source>
</evidence>
<feature type="transmembrane region" description="Helical" evidence="1">
    <location>
        <begin position="121"/>
        <end position="143"/>
    </location>
</feature>
<dbReference type="AlphaFoldDB" id="A0A450ZDA4"/>
<reference evidence="2" key="1">
    <citation type="submission" date="2019-02" db="EMBL/GenBank/DDBJ databases">
        <authorList>
            <person name="Gruber-Vodicka R. H."/>
            <person name="Seah K. B. B."/>
        </authorList>
    </citation>
    <scope>NUCLEOTIDE SEQUENCE</scope>
    <source>
        <strain evidence="2">BECK_BZ123</strain>
    </source>
</reference>
<evidence type="ECO:0000313" key="2">
    <source>
        <dbReference type="EMBL" id="VFK51748.1"/>
    </source>
</evidence>
<protein>
    <submittedName>
        <fullName evidence="2">Uncharacterized protein</fullName>
    </submittedName>
</protein>
<keyword evidence="1" id="KW-0472">Membrane</keyword>
<accession>A0A450ZDA4</accession>
<sequence length="144" mass="16697">MPATNTKQQPAIRPLVNRQLTLDEISEHVRTHIGQWLTEQSLAKPAPVYEIELRERMIRLEEELKSQRELMKQGFDLMDKHFEAVDKHFEAISAENNRRFESMSAENNRRFEALAKRIDRLMLWSLGITMGTGSLVVAALKLLP</sequence>
<proteinExistence type="predicted"/>